<keyword evidence="10" id="KW-1185">Reference proteome</keyword>
<organism evidence="9 10">
    <name type="scientific">Nocardioides thalensis</name>
    <dbReference type="NCBI Taxonomy" id="1914755"/>
    <lineage>
        <taxon>Bacteria</taxon>
        <taxon>Bacillati</taxon>
        <taxon>Actinomycetota</taxon>
        <taxon>Actinomycetes</taxon>
        <taxon>Propionibacteriales</taxon>
        <taxon>Nocardioidaceae</taxon>
        <taxon>Nocardioides</taxon>
    </lineage>
</organism>
<reference evidence="9 10" key="1">
    <citation type="submission" date="2020-07" db="EMBL/GenBank/DDBJ databases">
        <title>Sequencing the genomes of 1000 actinobacteria strains.</title>
        <authorList>
            <person name="Klenk H.-P."/>
        </authorList>
    </citation>
    <scope>NUCLEOTIDE SEQUENCE [LARGE SCALE GENOMIC DNA]</scope>
    <source>
        <strain evidence="9 10">DSM 103833</strain>
    </source>
</reference>
<evidence type="ECO:0000256" key="3">
    <source>
        <dbReference type="ARBA" id="ARBA00022448"/>
    </source>
</evidence>
<dbReference type="GO" id="GO:0005886">
    <property type="term" value="C:plasma membrane"/>
    <property type="evidence" value="ECO:0007669"/>
    <property type="project" value="UniProtKB-SubCell"/>
</dbReference>
<dbReference type="AlphaFoldDB" id="A0A853C5I2"/>
<evidence type="ECO:0000256" key="2">
    <source>
        <dbReference type="ARBA" id="ARBA00010735"/>
    </source>
</evidence>
<feature type="transmembrane region" description="Helical" evidence="8">
    <location>
        <begin position="56"/>
        <end position="77"/>
    </location>
</feature>
<proteinExistence type="inferred from homology"/>
<keyword evidence="5 8" id="KW-0812">Transmembrane</keyword>
<dbReference type="PANTHER" id="PTHR34979">
    <property type="entry name" value="INNER MEMBRANE PROTEIN YGAZ"/>
    <property type="match status" value="1"/>
</dbReference>
<keyword evidence="3" id="KW-0813">Transport</keyword>
<feature type="transmembrane region" description="Helical" evidence="8">
    <location>
        <begin position="126"/>
        <end position="147"/>
    </location>
</feature>
<protein>
    <submittedName>
        <fullName evidence="9">4-azaleucine resistance transporter AzlC</fullName>
    </submittedName>
</protein>
<keyword evidence="6 8" id="KW-1133">Transmembrane helix</keyword>
<gene>
    <name evidence="9" type="ORF">HNR19_004038</name>
</gene>
<comment type="subcellular location">
    <subcellularLocation>
        <location evidence="1">Cell membrane</location>
        <topology evidence="1">Multi-pass membrane protein</topology>
    </subcellularLocation>
</comment>
<dbReference type="RefSeq" id="WP_179669619.1">
    <property type="nucleotide sequence ID" value="NZ_JACCFP010000001.1"/>
</dbReference>
<comment type="caution">
    <text evidence="9">The sequence shown here is derived from an EMBL/GenBank/DDBJ whole genome shotgun (WGS) entry which is preliminary data.</text>
</comment>
<dbReference type="Pfam" id="PF03591">
    <property type="entry name" value="AzlC"/>
    <property type="match status" value="1"/>
</dbReference>
<evidence type="ECO:0000313" key="10">
    <source>
        <dbReference type="Proteomes" id="UP000530424"/>
    </source>
</evidence>
<sequence>MSVRAGFTEGARNAVGPAAATLALGVTFGAAAAAAGWGFAAPLAFSAFGFSGSAQFSLLTTLHTGSAAAAVASAVLINARYLVMGIALNDSLEGGRGRRALQAQALVDASFVVAHRGGGRFDIARLFGATVPQWSCWLLGTLVGLLLRPDPALMQTLGLDVVFPAFFLLLVLEEITSGRAAVAAVCGGCISGGLLLVTEPGYALLAATAGALVGLLAAADEEPA</sequence>
<dbReference type="Proteomes" id="UP000530424">
    <property type="component" value="Unassembled WGS sequence"/>
</dbReference>
<evidence type="ECO:0000313" key="9">
    <source>
        <dbReference type="EMBL" id="NYJ03340.1"/>
    </source>
</evidence>
<evidence type="ECO:0000256" key="8">
    <source>
        <dbReference type="SAM" id="Phobius"/>
    </source>
</evidence>
<keyword evidence="4" id="KW-1003">Cell membrane</keyword>
<evidence type="ECO:0000256" key="6">
    <source>
        <dbReference type="ARBA" id="ARBA00022989"/>
    </source>
</evidence>
<accession>A0A853C5I2</accession>
<evidence type="ECO:0000256" key="7">
    <source>
        <dbReference type="ARBA" id="ARBA00023136"/>
    </source>
</evidence>
<dbReference type="GO" id="GO:1903785">
    <property type="term" value="P:L-valine transmembrane transport"/>
    <property type="evidence" value="ECO:0007669"/>
    <property type="project" value="TreeGrafter"/>
</dbReference>
<dbReference type="PANTHER" id="PTHR34979:SF1">
    <property type="entry name" value="INNER MEMBRANE PROTEIN YGAZ"/>
    <property type="match status" value="1"/>
</dbReference>
<comment type="similarity">
    <text evidence="2">Belongs to the AzlC family.</text>
</comment>
<feature type="transmembrane region" description="Helical" evidence="8">
    <location>
        <begin position="202"/>
        <end position="219"/>
    </location>
</feature>
<evidence type="ECO:0000256" key="1">
    <source>
        <dbReference type="ARBA" id="ARBA00004651"/>
    </source>
</evidence>
<evidence type="ECO:0000256" key="4">
    <source>
        <dbReference type="ARBA" id="ARBA00022475"/>
    </source>
</evidence>
<keyword evidence="7 8" id="KW-0472">Membrane</keyword>
<feature type="transmembrane region" description="Helical" evidence="8">
    <location>
        <begin position="179"/>
        <end position="196"/>
    </location>
</feature>
<dbReference type="EMBL" id="JACCFP010000001">
    <property type="protein sequence ID" value="NYJ03340.1"/>
    <property type="molecule type" value="Genomic_DNA"/>
</dbReference>
<dbReference type="InterPro" id="IPR011606">
    <property type="entry name" value="Brnchd-chn_aa_trnsp_permease"/>
</dbReference>
<evidence type="ECO:0000256" key="5">
    <source>
        <dbReference type="ARBA" id="ARBA00022692"/>
    </source>
</evidence>
<name>A0A853C5I2_9ACTN</name>